<evidence type="ECO:0000256" key="8">
    <source>
        <dbReference type="ARBA" id="ARBA00022741"/>
    </source>
</evidence>
<evidence type="ECO:0000313" key="18">
    <source>
        <dbReference type="Proteomes" id="UP000309016"/>
    </source>
</evidence>
<dbReference type="InterPro" id="IPR003660">
    <property type="entry name" value="HAMP_dom"/>
</dbReference>
<keyword evidence="5" id="KW-0597">Phosphoprotein</keyword>
<dbReference type="AlphaFoldDB" id="A0A5B7X0L3"/>
<feature type="transmembrane region" description="Helical" evidence="14">
    <location>
        <begin position="7"/>
        <end position="30"/>
    </location>
</feature>
<keyword evidence="4" id="KW-1003">Cell membrane</keyword>
<dbReference type="GO" id="GO:0005886">
    <property type="term" value="C:plasma membrane"/>
    <property type="evidence" value="ECO:0007669"/>
    <property type="project" value="UniProtKB-SubCell"/>
</dbReference>
<comment type="catalytic activity">
    <reaction evidence="1">
        <text>ATP + protein L-histidine = ADP + protein N-phospho-L-histidine.</text>
        <dbReference type="EC" id="2.7.13.3"/>
    </reaction>
</comment>
<keyword evidence="9 17" id="KW-0418">Kinase</keyword>
<dbReference type="InterPro" id="IPR003661">
    <property type="entry name" value="HisK_dim/P_dom"/>
</dbReference>
<evidence type="ECO:0000256" key="12">
    <source>
        <dbReference type="ARBA" id="ARBA00023012"/>
    </source>
</evidence>
<dbReference type="InterPro" id="IPR003594">
    <property type="entry name" value="HATPase_dom"/>
</dbReference>
<evidence type="ECO:0000256" key="11">
    <source>
        <dbReference type="ARBA" id="ARBA00022989"/>
    </source>
</evidence>
<dbReference type="CDD" id="cd06225">
    <property type="entry name" value="HAMP"/>
    <property type="match status" value="1"/>
</dbReference>
<dbReference type="CDD" id="cd00082">
    <property type="entry name" value="HisKA"/>
    <property type="match status" value="1"/>
</dbReference>
<comment type="subcellular location">
    <subcellularLocation>
        <location evidence="2">Cell membrane</location>
        <topology evidence="2">Multi-pass membrane protein</topology>
    </subcellularLocation>
</comment>
<dbReference type="PRINTS" id="PR00344">
    <property type="entry name" value="BCTRLSENSOR"/>
</dbReference>
<dbReference type="GO" id="GO:0005524">
    <property type="term" value="F:ATP binding"/>
    <property type="evidence" value="ECO:0007669"/>
    <property type="project" value="UniProtKB-KW"/>
</dbReference>
<evidence type="ECO:0000256" key="3">
    <source>
        <dbReference type="ARBA" id="ARBA00012438"/>
    </source>
</evidence>
<keyword evidence="11 14" id="KW-1133">Transmembrane helix</keyword>
<dbReference type="Gene3D" id="1.10.287.130">
    <property type="match status" value="1"/>
</dbReference>
<dbReference type="Pfam" id="PF02518">
    <property type="entry name" value="HATPase_c"/>
    <property type="match status" value="1"/>
</dbReference>
<dbReference type="RefSeq" id="WP_139064774.1">
    <property type="nucleotide sequence ID" value="NZ_CP040812.1"/>
</dbReference>
<evidence type="ECO:0000256" key="5">
    <source>
        <dbReference type="ARBA" id="ARBA00022553"/>
    </source>
</evidence>
<dbReference type="Gene3D" id="6.10.340.10">
    <property type="match status" value="1"/>
</dbReference>
<evidence type="ECO:0000256" key="13">
    <source>
        <dbReference type="ARBA" id="ARBA00023136"/>
    </source>
</evidence>
<evidence type="ECO:0000256" key="14">
    <source>
        <dbReference type="SAM" id="Phobius"/>
    </source>
</evidence>
<dbReference type="Gene3D" id="3.30.565.10">
    <property type="entry name" value="Histidine kinase-like ATPase, C-terminal domain"/>
    <property type="match status" value="1"/>
</dbReference>
<dbReference type="InterPro" id="IPR050398">
    <property type="entry name" value="HssS/ArlS-like"/>
</dbReference>
<evidence type="ECO:0000259" key="15">
    <source>
        <dbReference type="PROSITE" id="PS50109"/>
    </source>
</evidence>
<dbReference type="PROSITE" id="PS50109">
    <property type="entry name" value="HIS_KIN"/>
    <property type="match status" value="1"/>
</dbReference>
<dbReference type="Pfam" id="PF00512">
    <property type="entry name" value="HisKA"/>
    <property type="match status" value="1"/>
</dbReference>
<dbReference type="PROSITE" id="PS50885">
    <property type="entry name" value="HAMP"/>
    <property type="match status" value="1"/>
</dbReference>
<dbReference type="GO" id="GO:0000155">
    <property type="term" value="F:phosphorelay sensor kinase activity"/>
    <property type="evidence" value="ECO:0007669"/>
    <property type="project" value="InterPro"/>
</dbReference>
<evidence type="ECO:0000259" key="16">
    <source>
        <dbReference type="PROSITE" id="PS50885"/>
    </source>
</evidence>
<dbReference type="SMART" id="SM00388">
    <property type="entry name" value="HisKA"/>
    <property type="match status" value="1"/>
</dbReference>
<evidence type="ECO:0000256" key="7">
    <source>
        <dbReference type="ARBA" id="ARBA00022692"/>
    </source>
</evidence>
<sequence length="458" mass="52497">MKIKYKIAAIFSLICSAMIGLTGIFLYILFEDNLENRFEERLLQRAVLAAEILLEKDELNESTYEAITLRYLQKLPAEKVFYLRTNNGVINYSQIPVEFANVNEIETAIEEDYNFFEVGKLKVCSLYYEDNQGNYIVLLAARDLNGEEQLNFLQRTIWIIIITALFIIALISLLFANQILKPINSMISRVQEIRSNKLELRLDEGKGKDEISRLAQTFNEMLSRLENSFYTQRKFIQNASHELRTPLTVILGEAEYALKSGKLEEDQEMAMQKIYQQADHLRQLLNSLLQLSEIRNDNFQSSFEILRLDELVQQVVINTNQTISAGKIHLEYKDTETLSTDSFEILGNELWLEIAFTNLLTNALKYSGNKPVKVTLLHAREKVEVFVEDKGIGIANDEIEKIFTPFYRGSNAGTKKGYGIGLALTRNIVKIHKGEINIESRPNKGSIIKVELPKAVNF</sequence>
<organism evidence="17 18">
    <name type="scientific">Antarcticibacterium flavum</name>
    <dbReference type="NCBI Taxonomy" id="2058175"/>
    <lineage>
        <taxon>Bacteria</taxon>
        <taxon>Pseudomonadati</taxon>
        <taxon>Bacteroidota</taxon>
        <taxon>Flavobacteriia</taxon>
        <taxon>Flavobacteriales</taxon>
        <taxon>Flavobacteriaceae</taxon>
        <taxon>Antarcticibacterium</taxon>
    </lineage>
</organism>
<proteinExistence type="predicted"/>
<feature type="transmembrane region" description="Helical" evidence="14">
    <location>
        <begin position="157"/>
        <end position="176"/>
    </location>
</feature>
<dbReference type="KEGG" id="afla:FHG64_01615"/>
<dbReference type="EC" id="2.7.13.3" evidence="3"/>
<dbReference type="EMBL" id="CP040812">
    <property type="protein sequence ID" value="QCY68198.1"/>
    <property type="molecule type" value="Genomic_DNA"/>
</dbReference>
<dbReference type="InterPro" id="IPR005467">
    <property type="entry name" value="His_kinase_dom"/>
</dbReference>
<dbReference type="SMART" id="SM00304">
    <property type="entry name" value="HAMP"/>
    <property type="match status" value="1"/>
</dbReference>
<keyword evidence="13 14" id="KW-0472">Membrane</keyword>
<dbReference type="SUPFAM" id="SSF55874">
    <property type="entry name" value="ATPase domain of HSP90 chaperone/DNA topoisomerase II/histidine kinase"/>
    <property type="match status" value="1"/>
</dbReference>
<dbReference type="Pfam" id="PF00672">
    <property type="entry name" value="HAMP"/>
    <property type="match status" value="1"/>
</dbReference>
<evidence type="ECO:0000313" key="17">
    <source>
        <dbReference type="EMBL" id="QCY68198.1"/>
    </source>
</evidence>
<keyword evidence="6" id="KW-0808">Transferase</keyword>
<evidence type="ECO:0000256" key="1">
    <source>
        <dbReference type="ARBA" id="ARBA00000085"/>
    </source>
</evidence>
<dbReference type="SUPFAM" id="SSF158472">
    <property type="entry name" value="HAMP domain-like"/>
    <property type="match status" value="1"/>
</dbReference>
<dbReference type="SUPFAM" id="SSF47384">
    <property type="entry name" value="Homodimeric domain of signal transducing histidine kinase"/>
    <property type="match status" value="1"/>
</dbReference>
<evidence type="ECO:0000256" key="4">
    <source>
        <dbReference type="ARBA" id="ARBA00022475"/>
    </source>
</evidence>
<dbReference type="CDD" id="cd00075">
    <property type="entry name" value="HATPase"/>
    <property type="match status" value="1"/>
</dbReference>
<evidence type="ECO:0000256" key="6">
    <source>
        <dbReference type="ARBA" id="ARBA00022679"/>
    </source>
</evidence>
<keyword evidence="8" id="KW-0547">Nucleotide-binding</keyword>
<keyword evidence="10" id="KW-0067">ATP-binding</keyword>
<dbReference type="PANTHER" id="PTHR45528">
    <property type="entry name" value="SENSOR HISTIDINE KINASE CPXA"/>
    <property type="match status" value="1"/>
</dbReference>
<reference evidence="17 18" key="1">
    <citation type="submission" date="2019-06" db="EMBL/GenBank/DDBJ databases">
        <title>Complete genome sequence of Antarcticibacterium flavum KCTC 52984T from an Antarctic marine sediment.</title>
        <authorList>
            <person name="Lee Y.M."/>
            <person name="Shin S.C."/>
        </authorList>
    </citation>
    <scope>NUCLEOTIDE SEQUENCE [LARGE SCALE GENOMIC DNA]</scope>
    <source>
        <strain evidence="17 18">KCTC 52984</strain>
    </source>
</reference>
<evidence type="ECO:0000256" key="9">
    <source>
        <dbReference type="ARBA" id="ARBA00022777"/>
    </source>
</evidence>
<evidence type="ECO:0000256" key="2">
    <source>
        <dbReference type="ARBA" id="ARBA00004651"/>
    </source>
</evidence>
<keyword evidence="7 14" id="KW-0812">Transmembrane</keyword>
<keyword evidence="18" id="KW-1185">Reference proteome</keyword>
<dbReference type="SMART" id="SM00387">
    <property type="entry name" value="HATPase_c"/>
    <property type="match status" value="1"/>
</dbReference>
<dbReference type="PANTHER" id="PTHR45528:SF1">
    <property type="entry name" value="SENSOR HISTIDINE KINASE CPXA"/>
    <property type="match status" value="1"/>
</dbReference>
<feature type="domain" description="Histidine kinase" evidence="15">
    <location>
        <begin position="238"/>
        <end position="456"/>
    </location>
</feature>
<keyword evidence="12" id="KW-0902">Two-component regulatory system</keyword>
<feature type="domain" description="HAMP" evidence="16">
    <location>
        <begin position="177"/>
        <end position="230"/>
    </location>
</feature>
<dbReference type="InterPro" id="IPR036097">
    <property type="entry name" value="HisK_dim/P_sf"/>
</dbReference>
<evidence type="ECO:0000256" key="10">
    <source>
        <dbReference type="ARBA" id="ARBA00022840"/>
    </source>
</evidence>
<accession>A0A5B7X0L3</accession>
<dbReference type="OrthoDB" id="594725at2"/>
<dbReference type="InterPro" id="IPR036890">
    <property type="entry name" value="HATPase_C_sf"/>
</dbReference>
<protein>
    <recommendedName>
        <fullName evidence="3">histidine kinase</fullName>
        <ecNumber evidence="3">2.7.13.3</ecNumber>
    </recommendedName>
</protein>
<dbReference type="Proteomes" id="UP000309016">
    <property type="component" value="Chromosome"/>
</dbReference>
<gene>
    <name evidence="17" type="ORF">FHG64_01615</name>
</gene>
<dbReference type="InterPro" id="IPR004358">
    <property type="entry name" value="Sig_transdc_His_kin-like_C"/>
</dbReference>
<dbReference type="FunFam" id="1.10.287.130:FF:000001">
    <property type="entry name" value="Two-component sensor histidine kinase"/>
    <property type="match status" value="1"/>
</dbReference>
<name>A0A5B7X0L3_9FLAO</name>